<dbReference type="EMBL" id="LR796188">
    <property type="protein sequence ID" value="CAB4125339.1"/>
    <property type="molecule type" value="Genomic_DNA"/>
</dbReference>
<organism evidence="1">
    <name type="scientific">uncultured Caudovirales phage</name>
    <dbReference type="NCBI Taxonomy" id="2100421"/>
    <lineage>
        <taxon>Viruses</taxon>
        <taxon>Duplodnaviria</taxon>
        <taxon>Heunggongvirae</taxon>
        <taxon>Uroviricota</taxon>
        <taxon>Caudoviricetes</taxon>
        <taxon>Peduoviridae</taxon>
        <taxon>Maltschvirus</taxon>
        <taxon>Maltschvirus maltsch</taxon>
    </lineage>
</organism>
<name>A0A6J5KZG2_9CAUD</name>
<reference evidence="1" key="1">
    <citation type="submission" date="2020-04" db="EMBL/GenBank/DDBJ databases">
        <authorList>
            <person name="Chiriac C."/>
            <person name="Salcher M."/>
            <person name="Ghai R."/>
            <person name="Kavagutti S V."/>
        </authorList>
    </citation>
    <scope>NUCLEOTIDE SEQUENCE</scope>
</reference>
<evidence type="ECO:0000313" key="1">
    <source>
        <dbReference type="EMBL" id="CAB4125339.1"/>
    </source>
</evidence>
<sequence>MEVWGVNKLKDPHSNHIIRKVIKRREQLLLREQTPKVIKQLRDLDKRMNIGQMLLERWYENHLDNRLDNRLQNQS</sequence>
<protein>
    <submittedName>
        <fullName evidence="1">Uncharacterized protein</fullName>
    </submittedName>
</protein>
<gene>
    <name evidence="1" type="ORF">UFOVP54_114</name>
</gene>
<proteinExistence type="predicted"/>
<accession>A0A6J5KZG2</accession>